<sequence>MAYVAAGLVGATSSITWSKYATELFHLKMECKLSVKTKNGNFT</sequence>
<keyword evidence="2" id="KW-1185">Reference proteome</keyword>
<dbReference type="Gramene" id="mRNA:HanXRQr2_Chr14g0625391">
    <property type="protein sequence ID" value="mRNA:HanXRQr2_Chr14g0625391"/>
    <property type="gene ID" value="HanXRQr2_Chr14g0625391"/>
</dbReference>
<dbReference type="AlphaFoldDB" id="A0A9K3H5U9"/>
<reference evidence="1" key="2">
    <citation type="submission" date="2020-06" db="EMBL/GenBank/DDBJ databases">
        <title>Helianthus annuus Genome sequencing and assembly Release 2.</title>
        <authorList>
            <person name="Gouzy J."/>
            <person name="Langlade N."/>
            <person name="Munos S."/>
        </authorList>
    </citation>
    <scope>NUCLEOTIDE SEQUENCE</scope>
    <source>
        <tissue evidence="1">Leaves</tissue>
    </source>
</reference>
<evidence type="ECO:0000313" key="2">
    <source>
        <dbReference type="Proteomes" id="UP000215914"/>
    </source>
</evidence>
<evidence type="ECO:0000313" key="1">
    <source>
        <dbReference type="EMBL" id="KAF5767531.1"/>
    </source>
</evidence>
<gene>
    <name evidence="1" type="ORF">HanXRQr2_Chr14g0625391</name>
</gene>
<reference evidence="1" key="1">
    <citation type="journal article" date="2017" name="Nature">
        <title>The sunflower genome provides insights into oil metabolism, flowering and Asterid evolution.</title>
        <authorList>
            <person name="Badouin H."/>
            <person name="Gouzy J."/>
            <person name="Grassa C.J."/>
            <person name="Murat F."/>
            <person name="Staton S.E."/>
            <person name="Cottret L."/>
            <person name="Lelandais-Briere C."/>
            <person name="Owens G.L."/>
            <person name="Carrere S."/>
            <person name="Mayjonade B."/>
            <person name="Legrand L."/>
            <person name="Gill N."/>
            <person name="Kane N.C."/>
            <person name="Bowers J.E."/>
            <person name="Hubner S."/>
            <person name="Bellec A."/>
            <person name="Berard A."/>
            <person name="Berges H."/>
            <person name="Blanchet N."/>
            <person name="Boniface M.C."/>
            <person name="Brunel D."/>
            <person name="Catrice O."/>
            <person name="Chaidir N."/>
            <person name="Claudel C."/>
            <person name="Donnadieu C."/>
            <person name="Faraut T."/>
            <person name="Fievet G."/>
            <person name="Helmstetter N."/>
            <person name="King M."/>
            <person name="Knapp S.J."/>
            <person name="Lai Z."/>
            <person name="Le Paslier M.C."/>
            <person name="Lippi Y."/>
            <person name="Lorenzon L."/>
            <person name="Mandel J.R."/>
            <person name="Marage G."/>
            <person name="Marchand G."/>
            <person name="Marquand E."/>
            <person name="Bret-Mestries E."/>
            <person name="Morien E."/>
            <person name="Nambeesan S."/>
            <person name="Nguyen T."/>
            <person name="Pegot-Espagnet P."/>
            <person name="Pouilly N."/>
            <person name="Raftis F."/>
            <person name="Sallet E."/>
            <person name="Schiex T."/>
            <person name="Thomas J."/>
            <person name="Vandecasteele C."/>
            <person name="Vares D."/>
            <person name="Vear F."/>
            <person name="Vautrin S."/>
            <person name="Crespi M."/>
            <person name="Mangin B."/>
            <person name="Burke J.M."/>
            <person name="Salse J."/>
            <person name="Munos S."/>
            <person name="Vincourt P."/>
            <person name="Rieseberg L.H."/>
            <person name="Langlade N.B."/>
        </authorList>
    </citation>
    <scope>NUCLEOTIDE SEQUENCE</scope>
    <source>
        <tissue evidence="1">Leaves</tissue>
    </source>
</reference>
<accession>A0A9K3H5U9</accession>
<organism evidence="1 2">
    <name type="scientific">Helianthus annuus</name>
    <name type="common">Common sunflower</name>
    <dbReference type="NCBI Taxonomy" id="4232"/>
    <lineage>
        <taxon>Eukaryota</taxon>
        <taxon>Viridiplantae</taxon>
        <taxon>Streptophyta</taxon>
        <taxon>Embryophyta</taxon>
        <taxon>Tracheophyta</taxon>
        <taxon>Spermatophyta</taxon>
        <taxon>Magnoliopsida</taxon>
        <taxon>eudicotyledons</taxon>
        <taxon>Gunneridae</taxon>
        <taxon>Pentapetalae</taxon>
        <taxon>asterids</taxon>
        <taxon>campanulids</taxon>
        <taxon>Asterales</taxon>
        <taxon>Asteraceae</taxon>
        <taxon>Asteroideae</taxon>
        <taxon>Heliantheae alliance</taxon>
        <taxon>Heliantheae</taxon>
        <taxon>Helianthus</taxon>
    </lineage>
</organism>
<dbReference type="EMBL" id="MNCJ02000329">
    <property type="protein sequence ID" value="KAF5767531.1"/>
    <property type="molecule type" value="Genomic_DNA"/>
</dbReference>
<comment type="caution">
    <text evidence="1">The sequence shown here is derived from an EMBL/GenBank/DDBJ whole genome shotgun (WGS) entry which is preliminary data.</text>
</comment>
<dbReference type="Proteomes" id="UP000215914">
    <property type="component" value="Unassembled WGS sequence"/>
</dbReference>
<name>A0A9K3H5U9_HELAN</name>
<protein>
    <submittedName>
        <fullName evidence="1">Uncharacterized protein</fullName>
    </submittedName>
</protein>
<proteinExistence type="predicted"/>